<gene>
    <name evidence="1" type="ORF">WPS_28170</name>
</gene>
<dbReference type="Gene3D" id="3.30.70.1430">
    <property type="entry name" value="Multidrug efflux transporter AcrB pore domain"/>
    <property type="match status" value="1"/>
</dbReference>
<dbReference type="Gene3D" id="3.30.2090.10">
    <property type="entry name" value="Multidrug efflux transporter AcrB TolC docking domain, DN and DC subdomains"/>
    <property type="match status" value="1"/>
</dbReference>
<evidence type="ECO:0008006" key="3">
    <source>
        <dbReference type="Google" id="ProtNLM"/>
    </source>
</evidence>
<proteinExistence type="predicted"/>
<dbReference type="AlphaFoldDB" id="A0AAN2CAW1"/>
<accession>A0AAN2CAW1</accession>
<dbReference type="PANTHER" id="PTHR32063:SF0">
    <property type="entry name" value="SWARMING MOTILITY PROTEIN SWRC"/>
    <property type="match status" value="1"/>
</dbReference>
<dbReference type="Gene3D" id="3.30.70.1320">
    <property type="entry name" value="Multidrug efflux transporter AcrB pore domain like"/>
    <property type="match status" value="1"/>
</dbReference>
<dbReference type="Gene3D" id="1.20.1640.10">
    <property type="entry name" value="Multidrug efflux transporter AcrB transmembrane domain"/>
    <property type="match status" value="1"/>
</dbReference>
<protein>
    <recommendedName>
        <fullName evidence="3">Transporter</fullName>
    </recommendedName>
</protein>
<evidence type="ECO:0000313" key="2">
    <source>
        <dbReference type="Proteomes" id="UP001317532"/>
    </source>
</evidence>
<dbReference type="InterPro" id="IPR001036">
    <property type="entry name" value="Acrflvin-R"/>
</dbReference>
<keyword evidence="2" id="KW-1185">Reference proteome</keyword>
<dbReference type="Proteomes" id="UP001317532">
    <property type="component" value="Chromosome"/>
</dbReference>
<dbReference type="PANTHER" id="PTHR32063">
    <property type="match status" value="1"/>
</dbReference>
<organism evidence="1 2">
    <name type="scientific">Vulcanimicrobium alpinum</name>
    <dbReference type="NCBI Taxonomy" id="3016050"/>
    <lineage>
        <taxon>Bacteria</taxon>
        <taxon>Bacillati</taxon>
        <taxon>Vulcanimicrobiota</taxon>
        <taxon>Vulcanimicrobiia</taxon>
        <taxon>Vulcanimicrobiales</taxon>
        <taxon>Vulcanimicrobiaceae</taxon>
        <taxon>Vulcanimicrobium</taxon>
    </lineage>
</organism>
<dbReference type="RefSeq" id="WP_317995123.1">
    <property type="nucleotide sequence ID" value="NZ_AP025523.1"/>
</dbReference>
<reference evidence="1 2" key="1">
    <citation type="journal article" date="2022" name="ISME Commun">
        <title>Vulcanimicrobium alpinus gen. nov. sp. nov., the first cultivated representative of the candidate phylum 'Eremiobacterota', is a metabolically versatile aerobic anoxygenic phototroph.</title>
        <authorList>
            <person name="Yabe S."/>
            <person name="Muto K."/>
            <person name="Abe K."/>
            <person name="Yokota A."/>
            <person name="Staudigel H."/>
            <person name="Tebo B.M."/>
        </authorList>
    </citation>
    <scope>NUCLEOTIDE SEQUENCE [LARGE SCALE GENOMIC DNA]</scope>
    <source>
        <strain evidence="1 2">WC8-2</strain>
    </source>
</reference>
<dbReference type="SUPFAM" id="SSF82714">
    <property type="entry name" value="Multidrug efflux transporter AcrB TolC docking domain, DN and DC subdomains"/>
    <property type="match status" value="1"/>
</dbReference>
<evidence type="ECO:0000313" key="1">
    <source>
        <dbReference type="EMBL" id="BDE07541.1"/>
    </source>
</evidence>
<dbReference type="EMBL" id="AP025523">
    <property type="protein sequence ID" value="BDE07541.1"/>
    <property type="molecule type" value="Genomic_DNA"/>
</dbReference>
<dbReference type="InterPro" id="IPR027463">
    <property type="entry name" value="AcrB_DN_DC_subdom"/>
</dbReference>
<dbReference type="KEGG" id="vab:WPS_28170"/>
<sequence length="249" mass="26208">MPSTRSLPSFALRNAKVTVFVALVLAALGVYSYLIAPESIFPQMSFSRVDVVADAGDLPPDRVRIAVTRPLETAFQTLPSVQRVRATSTQGSAELLIDFDPHTDPRVDLEAVNQAMASVRGTIAAAKTIDGVIVNPNAEPVVSYGLTSTVLSQTALKQFVDTRIIPSFAGTPGLGRIIAVGGSPVEYHVELDAGKLAATGVSAGEVATAIGDAANVESVGTTERFHQRYVLLVDAAPHDAVSLPRSAFR</sequence>
<dbReference type="SUPFAM" id="SSF82693">
    <property type="entry name" value="Multidrug efflux transporter AcrB pore domain, PN1, PN2, PC1 and PC2 subdomains"/>
    <property type="match status" value="1"/>
</dbReference>
<dbReference type="Pfam" id="PF00873">
    <property type="entry name" value="ACR_tran"/>
    <property type="match status" value="1"/>
</dbReference>
<dbReference type="GO" id="GO:0005886">
    <property type="term" value="C:plasma membrane"/>
    <property type="evidence" value="ECO:0007669"/>
    <property type="project" value="TreeGrafter"/>
</dbReference>
<name>A0AAN2CAW1_UNVUL</name>
<dbReference type="GO" id="GO:0042910">
    <property type="term" value="F:xenobiotic transmembrane transporter activity"/>
    <property type="evidence" value="ECO:0007669"/>
    <property type="project" value="TreeGrafter"/>
</dbReference>